<proteinExistence type="predicted"/>
<keyword evidence="1" id="KW-1133">Transmembrane helix</keyword>
<feature type="transmembrane region" description="Helical" evidence="1">
    <location>
        <begin position="51"/>
        <end position="74"/>
    </location>
</feature>
<dbReference type="Proteomes" id="UP001214521">
    <property type="component" value="Unassembled WGS sequence"/>
</dbReference>
<accession>A0A4Z0DHV4</accession>
<keyword evidence="1" id="KW-0812">Transmembrane</keyword>
<name>A0A4Z0DHV4_STEMA</name>
<evidence type="ECO:0008006" key="4">
    <source>
        <dbReference type="Google" id="ProtNLM"/>
    </source>
</evidence>
<comment type="caution">
    <text evidence="2">The sequence shown here is derived from an EMBL/GenBank/DDBJ whole genome shotgun (WGS) entry which is preliminary data.</text>
</comment>
<dbReference type="OrthoDB" id="9893108at2"/>
<evidence type="ECO:0000313" key="2">
    <source>
        <dbReference type="EMBL" id="EKT4439820.1"/>
    </source>
</evidence>
<dbReference type="AlphaFoldDB" id="A0A4Z0DHV4"/>
<evidence type="ECO:0000256" key="1">
    <source>
        <dbReference type="SAM" id="Phobius"/>
    </source>
</evidence>
<gene>
    <name evidence="2" type="ORF">QEK83_000417</name>
</gene>
<protein>
    <recommendedName>
        <fullName evidence="4">Transmembrane protein</fullName>
    </recommendedName>
</protein>
<dbReference type="RefSeq" id="WP_135274248.1">
    <property type="nucleotide sequence ID" value="NZ_CP028358.1"/>
</dbReference>
<keyword evidence="1" id="KW-0472">Membrane</keyword>
<feature type="transmembrane region" description="Helical" evidence="1">
    <location>
        <begin position="21"/>
        <end position="45"/>
    </location>
</feature>
<evidence type="ECO:0000313" key="3">
    <source>
        <dbReference type="Proteomes" id="UP001214521"/>
    </source>
</evidence>
<dbReference type="EMBL" id="ABLOMU010000003">
    <property type="protein sequence ID" value="EKT4439820.1"/>
    <property type="molecule type" value="Genomic_DNA"/>
</dbReference>
<reference evidence="2" key="1">
    <citation type="submission" date="2022-07" db="EMBL/GenBank/DDBJ databases">
        <authorList>
            <consortium name="Clinical and Environmental Microbiology Branch: Whole genome sequencing antimicrobial resistance pathogens in the healthcare setting"/>
        </authorList>
    </citation>
    <scope>NUCLEOTIDE SEQUENCE</scope>
    <source>
        <strain evidence="2">Stenotrophomonas_maltophilia_2021CK-00905</strain>
    </source>
</reference>
<sequence length="83" mass="8615">MSEMDAVDPASAERSRVESETLPLVIQTVGGLSAAVGVISIVLALTGTVPWLLGSGVSALLAAPFLYGFADIVLSLRRLCSKR</sequence>
<organism evidence="2 3">
    <name type="scientific">Stenotrophomonas maltophilia</name>
    <name type="common">Pseudomonas maltophilia</name>
    <name type="synonym">Xanthomonas maltophilia</name>
    <dbReference type="NCBI Taxonomy" id="40324"/>
    <lineage>
        <taxon>Bacteria</taxon>
        <taxon>Pseudomonadati</taxon>
        <taxon>Pseudomonadota</taxon>
        <taxon>Gammaproteobacteria</taxon>
        <taxon>Lysobacterales</taxon>
        <taxon>Lysobacteraceae</taxon>
        <taxon>Stenotrophomonas</taxon>
        <taxon>Stenotrophomonas maltophilia group</taxon>
    </lineage>
</organism>